<protein>
    <submittedName>
        <fullName evidence="5">Uncharacterized protein</fullName>
    </submittedName>
</protein>
<evidence type="ECO:0000313" key="4">
    <source>
        <dbReference type="Proteomes" id="UP000492821"/>
    </source>
</evidence>
<feature type="coiled-coil region" evidence="1">
    <location>
        <begin position="136"/>
        <end position="177"/>
    </location>
</feature>
<dbReference type="WBParaSite" id="Pan_g2384.t1">
    <property type="protein sequence ID" value="Pan_g2384.t1"/>
    <property type="gene ID" value="Pan_g2384"/>
</dbReference>
<keyword evidence="3" id="KW-1133">Transmembrane helix</keyword>
<evidence type="ECO:0000256" key="1">
    <source>
        <dbReference type="SAM" id="Coils"/>
    </source>
</evidence>
<sequence>MSRRSTRTAIRPLEDDPKTKLSAERDKLQHELCLIGETENPHCVMARRKLNRRIAQITHILDTVASPSTRTAKSPEAVTAVLISSPKTAVSPNLERSEENVTTLKAVFEPHSLNLENIRRLAALFAAEKVFVAKCLEKLRQDEKKAMESVAKQIQKAEKAKAEVDAIMAEADKESGQLEVVTEEIGEVISVLEDRATMFQGVVENWNELTSKLNVERRLKLSWAMKFIKIVYTVLVFFLYAAAMIRDAFIDAGKTYFARLQIDDDD</sequence>
<evidence type="ECO:0000313" key="5">
    <source>
        <dbReference type="WBParaSite" id="Pan_g2384.t1"/>
    </source>
</evidence>
<organism evidence="4 5">
    <name type="scientific">Panagrellus redivivus</name>
    <name type="common">Microworm</name>
    <dbReference type="NCBI Taxonomy" id="6233"/>
    <lineage>
        <taxon>Eukaryota</taxon>
        <taxon>Metazoa</taxon>
        <taxon>Ecdysozoa</taxon>
        <taxon>Nematoda</taxon>
        <taxon>Chromadorea</taxon>
        <taxon>Rhabditida</taxon>
        <taxon>Tylenchina</taxon>
        <taxon>Panagrolaimomorpha</taxon>
        <taxon>Panagrolaimoidea</taxon>
        <taxon>Panagrolaimidae</taxon>
        <taxon>Panagrellus</taxon>
    </lineage>
</organism>
<feature type="transmembrane region" description="Helical" evidence="3">
    <location>
        <begin position="227"/>
        <end position="245"/>
    </location>
</feature>
<feature type="region of interest" description="Disordered" evidence="2">
    <location>
        <begin position="1"/>
        <end position="22"/>
    </location>
</feature>
<evidence type="ECO:0000256" key="2">
    <source>
        <dbReference type="SAM" id="MobiDB-lite"/>
    </source>
</evidence>
<evidence type="ECO:0000256" key="3">
    <source>
        <dbReference type="SAM" id="Phobius"/>
    </source>
</evidence>
<reference evidence="4" key="1">
    <citation type="journal article" date="2013" name="Genetics">
        <title>The draft genome and transcriptome of Panagrellus redivivus are shaped by the harsh demands of a free-living lifestyle.</title>
        <authorList>
            <person name="Srinivasan J."/>
            <person name="Dillman A.R."/>
            <person name="Macchietto M.G."/>
            <person name="Heikkinen L."/>
            <person name="Lakso M."/>
            <person name="Fracchia K.M."/>
            <person name="Antoshechkin I."/>
            <person name="Mortazavi A."/>
            <person name="Wong G."/>
            <person name="Sternberg P.W."/>
        </authorList>
    </citation>
    <scope>NUCLEOTIDE SEQUENCE [LARGE SCALE GENOMIC DNA]</scope>
    <source>
        <strain evidence="4">MT8872</strain>
    </source>
</reference>
<keyword evidence="1" id="KW-0175">Coiled coil</keyword>
<feature type="compositionally biased region" description="Basic and acidic residues" evidence="2">
    <location>
        <begin position="12"/>
        <end position="22"/>
    </location>
</feature>
<keyword evidence="4" id="KW-1185">Reference proteome</keyword>
<reference evidence="5" key="2">
    <citation type="submission" date="2020-10" db="UniProtKB">
        <authorList>
            <consortium name="WormBaseParasite"/>
        </authorList>
    </citation>
    <scope>IDENTIFICATION</scope>
</reference>
<accession>A0A7E4VQS7</accession>
<proteinExistence type="predicted"/>
<name>A0A7E4VQS7_PANRE</name>
<dbReference type="AlphaFoldDB" id="A0A7E4VQS7"/>
<keyword evidence="3" id="KW-0812">Transmembrane</keyword>
<dbReference type="Proteomes" id="UP000492821">
    <property type="component" value="Unassembled WGS sequence"/>
</dbReference>
<keyword evidence="3" id="KW-0472">Membrane</keyword>